<feature type="signal peptide" evidence="2">
    <location>
        <begin position="1"/>
        <end position="20"/>
    </location>
</feature>
<evidence type="ECO:0000313" key="3">
    <source>
        <dbReference type="EMBL" id="MEQ2487296.1"/>
    </source>
</evidence>
<feature type="chain" id="PRO_5046121246" description="Vitellogenin II" evidence="2">
    <location>
        <begin position="21"/>
        <end position="329"/>
    </location>
</feature>
<name>A0ABV1FS91_9BACT</name>
<reference evidence="3 4" key="1">
    <citation type="submission" date="2024-04" db="EMBL/GenBank/DDBJ databases">
        <title>Human intestinal bacterial collection.</title>
        <authorList>
            <person name="Pauvert C."/>
            <person name="Hitch T.C.A."/>
            <person name="Clavel T."/>
        </authorList>
    </citation>
    <scope>NUCLEOTIDE SEQUENCE [LARGE SCALE GENOMIC DNA]</scope>
    <source>
        <strain evidence="3 4">CLA-AA-H145</strain>
    </source>
</reference>
<feature type="compositionally biased region" description="Polar residues" evidence="1">
    <location>
        <begin position="266"/>
        <end position="289"/>
    </location>
</feature>
<dbReference type="Proteomes" id="UP001487296">
    <property type="component" value="Unassembled WGS sequence"/>
</dbReference>
<sequence>MKKIFLLLAFAGPISLQAWAQSDDMYFMPSKSKAKDVAQEPPAYYVGSSRNVDEYNRRGRFCSHYQPIGGDSLSADVFEFQKGAGVYPDSSYVDTSFAYENNSYWDDEDFRYTRRMSRWDGFYNPWFYGYWGPRYYGFYDPWYDPWCYGGYGGWYGCWYGGWYDPWYYGYAGYYGWGWPYYRGWYGWGWNYPYWGGVHIHYAGGNPRGLTGNRTWSYGAGSKSGVGSTSGRYNGAYGNRVTTGSRNSYTSRSNNNRSFGSRTNRTYNSNSQNRTYTPSRSYNSFGSNTPSSGSFGGSVGGGFGGSRSGGGFGGGHSGGGGGGHFGGGRR</sequence>
<evidence type="ECO:0008006" key="5">
    <source>
        <dbReference type="Google" id="ProtNLM"/>
    </source>
</evidence>
<feature type="compositionally biased region" description="Low complexity" evidence="1">
    <location>
        <begin position="241"/>
        <end position="265"/>
    </location>
</feature>
<dbReference type="EMBL" id="JBBNFP010000040">
    <property type="protein sequence ID" value="MEQ2487296.1"/>
    <property type="molecule type" value="Genomic_DNA"/>
</dbReference>
<keyword evidence="4" id="KW-1185">Reference proteome</keyword>
<gene>
    <name evidence="3" type="ORF">AAAT34_09610</name>
</gene>
<comment type="caution">
    <text evidence="3">The sequence shown here is derived from an EMBL/GenBank/DDBJ whole genome shotgun (WGS) entry which is preliminary data.</text>
</comment>
<evidence type="ECO:0000256" key="1">
    <source>
        <dbReference type="SAM" id="MobiDB-lite"/>
    </source>
</evidence>
<feature type="region of interest" description="Disordered" evidence="1">
    <location>
        <begin position="221"/>
        <end position="329"/>
    </location>
</feature>
<evidence type="ECO:0000313" key="4">
    <source>
        <dbReference type="Proteomes" id="UP001487296"/>
    </source>
</evidence>
<dbReference type="RefSeq" id="WP_215760389.1">
    <property type="nucleotide sequence ID" value="NZ_JAHKBE010000042.1"/>
</dbReference>
<keyword evidence="2" id="KW-0732">Signal</keyword>
<protein>
    <recommendedName>
        <fullName evidence="5">Vitellogenin II</fullName>
    </recommendedName>
</protein>
<accession>A0ABV1FS91</accession>
<proteinExistence type="predicted"/>
<organism evidence="3 4">
    <name type="scientific">Hallella faecis</name>
    <dbReference type="NCBI Taxonomy" id="2841596"/>
    <lineage>
        <taxon>Bacteria</taxon>
        <taxon>Pseudomonadati</taxon>
        <taxon>Bacteroidota</taxon>
        <taxon>Bacteroidia</taxon>
        <taxon>Bacteroidales</taxon>
        <taxon>Prevotellaceae</taxon>
        <taxon>Hallella</taxon>
    </lineage>
</organism>
<evidence type="ECO:0000256" key="2">
    <source>
        <dbReference type="SAM" id="SignalP"/>
    </source>
</evidence>
<feature type="compositionally biased region" description="Gly residues" evidence="1">
    <location>
        <begin position="293"/>
        <end position="329"/>
    </location>
</feature>